<evidence type="ECO:0000313" key="1">
    <source>
        <dbReference type="EMBL" id="MFC6881242.1"/>
    </source>
</evidence>
<dbReference type="GO" id="GO:0051213">
    <property type="term" value="F:dioxygenase activity"/>
    <property type="evidence" value="ECO:0007669"/>
    <property type="project" value="UniProtKB-KW"/>
</dbReference>
<keyword evidence="2" id="KW-1185">Reference proteome</keyword>
<keyword evidence="1" id="KW-0223">Dioxygenase</keyword>
<dbReference type="PANTHER" id="PTHR20883:SF48">
    <property type="entry name" value="ECTOINE DIOXYGENASE"/>
    <property type="match status" value="1"/>
</dbReference>
<protein>
    <submittedName>
        <fullName evidence="1">Phytanoyl-CoA dioxygenase family protein</fullName>
    </submittedName>
</protein>
<keyword evidence="1" id="KW-0560">Oxidoreductase</keyword>
<evidence type="ECO:0000313" key="2">
    <source>
        <dbReference type="Proteomes" id="UP001596380"/>
    </source>
</evidence>
<dbReference type="SUPFAM" id="SSF51197">
    <property type="entry name" value="Clavaminate synthase-like"/>
    <property type="match status" value="1"/>
</dbReference>
<dbReference type="EMBL" id="JBHSXS010000007">
    <property type="protein sequence ID" value="MFC6881242.1"/>
    <property type="molecule type" value="Genomic_DNA"/>
</dbReference>
<comment type="caution">
    <text evidence="1">The sequence shown here is derived from an EMBL/GenBank/DDBJ whole genome shotgun (WGS) entry which is preliminary data.</text>
</comment>
<sequence>MFGHDEITHFGTFGFVVLRGLLSGDEVAGLREEARRELRAAFGDGDGDGDELPLSVDRAPFAQSLIADDPRLFQGAADLWGTPMVPTPGLAARLAPDAPWHTDHGPEVGGVNYLVHLEPRAERTGALRVLPGSHEPGYGRRVAAFMDRDPSRQGFRGRPVPYAALETEPGDVIAFHPRLFHASEGGGTRLAWRIGYLPWPGIADAEAMAAVRYLVADTADGDGYDRDRWPAWREWADGPRSPSRQVAVERLELLGIDLGGRPTL</sequence>
<proteinExistence type="predicted"/>
<dbReference type="Proteomes" id="UP001596380">
    <property type="component" value="Unassembled WGS sequence"/>
</dbReference>
<accession>A0ABW2CI61</accession>
<gene>
    <name evidence="1" type="ORF">ACFQKB_15855</name>
</gene>
<reference evidence="2" key="1">
    <citation type="journal article" date="2019" name="Int. J. Syst. Evol. Microbiol.">
        <title>The Global Catalogue of Microorganisms (GCM) 10K type strain sequencing project: providing services to taxonomists for standard genome sequencing and annotation.</title>
        <authorList>
            <consortium name="The Broad Institute Genomics Platform"/>
            <consortium name="The Broad Institute Genome Sequencing Center for Infectious Disease"/>
            <person name="Wu L."/>
            <person name="Ma J."/>
        </authorList>
    </citation>
    <scope>NUCLEOTIDE SEQUENCE [LARGE SCALE GENOMIC DNA]</scope>
    <source>
        <strain evidence="2">JCM 3369</strain>
    </source>
</reference>
<dbReference type="RefSeq" id="WP_206681041.1">
    <property type="nucleotide sequence ID" value="NZ_JBHSXE010000001.1"/>
</dbReference>
<dbReference type="Gene3D" id="2.60.120.620">
    <property type="entry name" value="q2cbj1_9rhob like domain"/>
    <property type="match status" value="1"/>
</dbReference>
<name>A0ABW2CI61_9ACTN</name>
<organism evidence="1 2">
    <name type="scientific">Actinomadura yumaensis</name>
    <dbReference type="NCBI Taxonomy" id="111807"/>
    <lineage>
        <taxon>Bacteria</taxon>
        <taxon>Bacillati</taxon>
        <taxon>Actinomycetota</taxon>
        <taxon>Actinomycetes</taxon>
        <taxon>Streptosporangiales</taxon>
        <taxon>Thermomonosporaceae</taxon>
        <taxon>Actinomadura</taxon>
    </lineage>
</organism>
<dbReference type="PANTHER" id="PTHR20883">
    <property type="entry name" value="PHYTANOYL-COA DIOXYGENASE DOMAIN CONTAINING 1"/>
    <property type="match status" value="1"/>
</dbReference>
<dbReference type="InterPro" id="IPR008775">
    <property type="entry name" value="Phytyl_CoA_dOase-like"/>
</dbReference>
<dbReference type="Pfam" id="PF05721">
    <property type="entry name" value="PhyH"/>
    <property type="match status" value="1"/>
</dbReference>